<keyword evidence="1" id="KW-0472">Membrane</keyword>
<comment type="caution">
    <text evidence="3">The sequence shown here is derived from an EMBL/GenBank/DDBJ whole genome shotgun (WGS) entry which is preliminary data.</text>
</comment>
<feature type="chain" id="PRO_5043472379" evidence="2">
    <location>
        <begin position="16"/>
        <end position="103"/>
    </location>
</feature>
<evidence type="ECO:0000256" key="2">
    <source>
        <dbReference type="SAM" id="SignalP"/>
    </source>
</evidence>
<keyword evidence="1" id="KW-0812">Transmembrane</keyword>
<organism evidence="3 4">
    <name type="scientific">Calicophoron daubneyi</name>
    <name type="common">Rumen fluke</name>
    <name type="synonym">Paramphistomum daubneyi</name>
    <dbReference type="NCBI Taxonomy" id="300641"/>
    <lineage>
        <taxon>Eukaryota</taxon>
        <taxon>Metazoa</taxon>
        <taxon>Spiralia</taxon>
        <taxon>Lophotrochozoa</taxon>
        <taxon>Platyhelminthes</taxon>
        <taxon>Trematoda</taxon>
        <taxon>Digenea</taxon>
        <taxon>Plagiorchiida</taxon>
        <taxon>Pronocephalata</taxon>
        <taxon>Paramphistomoidea</taxon>
        <taxon>Paramphistomidae</taxon>
        <taxon>Calicophoron</taxon>
    </lineage>
</organism>
<name>A0AAV2T514_CALDB</name>
<sequence length="103" mass="12146">MILWLLLECLTLIYSAKKSPFNARELFNQDANHLPRVWLKHMAWLNDLGQSILGHRPKVHVFFPSSWMQTDQDVKSQFDFRSKLLILVKLIIGFVMVQLFYAV</sequence>
<keyword evidence="1" id="KW-1133">Transmembrane helix</keyword>
<reference evidence="3" key="1">
    <citation type="submission" date="2024-06" db="EMBL/GenBank/DDBJ databases">
        <authorList>
            <person name="Liu X."/>
            <person name="Lenzi L."/>
            <person name="Haldenby T S."/>
            <person name="Uol C."/>
        </authorList>
    </citation>
    <scope>NUCLEOTIDE SEQUENCE</scope>
</reference>
<feature type="signal peptide" evidence="2">
    <location>
        <begin position="1"/>
        <end position="15"/>
    </location>
</feature>
<dbReference type="Proteomes" id="UP001497525">
    <property type="component" value="Unassembled WGS sequence"/>
</dbReference>
<proteinExistence type="predicted"/>
<dbReference type="AlphaFoldDB" id="A0AAV2T514"/>
<feature type="transmembrane region" description="Helical" evidence="1">
    <location>
        <begin position="84"/>
        <end position="102"/>
    </location>
</feature>
<dbReference type="EMBL" id="CAXLJL010000105">
    <property type="protein sequence ID" value="CAL5131815.1"/>
    <property type="molecule type" value="Genomic_DNA"/>
</dbReference>
<accession>A0AAV2T514</accession>
<evidence type="ECO:0000256" key="1">
    <source>
        <dbReference type="SAM" id="Phobius"/>
    </source>
</evidence>
<protein>
    <submittedName>
        <fullName evidence="3">Uncharacterized protein</fullName>
    </submittedName>
</protein>
<gene>
    <name evidence="3" type="ORF">CDAUBV1_LOCUS4353</name>
</gene>
<evidence type="ECO:0000313" key="4">
    <source>
        <dbReference type="Proteomes" id="UP001497525"/>
    </source>
</evidence>
<keyword evidence="2" id="KW-0732">Signal</keyword>
<evidence type="ECO:0000313" key="3">
    <source>
        <dbReference type="EMBL" id="CAL5131815.1"/>
    </source>
</evidence>